<accession>A0A0F6W1D3</accession>
<evidence type="ECO:0000313" key="2">
    <source>
        <dbReference type="Proteomes" id="UP000034883"/>
    </source>
</evidence>
<dbReference type="EMBL" id="CP011125">
    <property type="protein sequence ID" value="AKF05000.1"/>
    <property type="molecule type" value="Genomic_DNA"/>
</dbReference>
<evidence type="ECO:0000313" key="1">
    <source>
        <dbReference type="EMBL" id="AKF05000.1"/>
    </source>
</evidence>
<protein>
    <submittedName>
        <fullName evidence="1">Uncharacterized protein</fullName>
    </submittedName>
</protein>
<reference evidence="1 2" key="1">
    <citation type="submission" date="2015-03" db="EMBL/GenBank/DDBJ databases">
        <title>Genome assembly of Sandaracinus amylolyticus DSM 53668.</title>
        <authorList>
            <person name="Sharma G."/>
            <person name="Subramanian S."/>
        </authorList>
    </citation>
    <scope>NUCLEOTIDE SEQUENCE [LARGE SCALE GENOMIC DNA]</scope>
    <source>
        <strain evidence="1 2">DSM 53668</strain>
    </source>
</reference>
<sequence length="96" mass="9555">MRASETQCPFCGVAIEAVAVETETREVVVTSRAQLVSFRAKAGAVAMATAIGLAGCDMFEPVPAYGAPRPEVPDGGTDAGVDAGAVAPAYGAAPAD</sequence>
<name>A0A0F6W1D3_9BACT</name>
<dbReference type="KEGG" id="samy:DB32_002149"/>
<dbReference type="Proteomes" id="UP000034883">
    <property type="component" value="Chromosome"/>
</dbReference>
<dbReference type="STRING" id="927083.DB32_002149"/>
<proteinExistence type="predicted"/>
<organism evidence="1 2">
    <name type="scientific">Sandaracinus amylolyticus</name>
    <dbReference type="NCBI Taxonomy" id="927083"/>
    <lineage>
        <taxon>Bacteria</taxon>
        <taxon>Pseudomonadati</taxon>
        <taxon>Myxococcota</taxon>
        <taxon>Polyangia</taxon>
        <taxon>Polyangiales</taxon>
        <taxon>Sandaracinaceae</taxon>
        <taxon>Sandaracinus</taxon>
    </lineage>
</organism>
<dbReference type="AlphaFoldDB" id="A0A0F6W1D3"/>
<keyword evidence="2" id="KW-1185">Reference proteome</keyword>
<gene>
    <name evidence="1" type="ORF">DB32_002149</name>
</gene>